<keyword evidence="2 5" id="KW-0645">Protease</keyword>
<reference evidence="9 10" key="1">
    <citation type="submission" date="2022-06" db="EMBL/GenBank/DDBJ databases">
        <title>Halogeometricum sp. a new haloarchaeum isolate from saline soil.</title>
        <authorList>
            <person name="Strakova D."/>
            <person name="Galisteo C."/>
            <person name="Sanchez-Porro C."/>
            <person name="Ventosa A."/>
        </authorList>
    </citation>
    <scope>NUCLEOTIDE SEQUENCE [LARGE SCALE GENOMIC DNA]</scope>
    <source>
        <strain evidence="10">S3BR25-2</strain>
    </source>
</reference>
<proteinExistence type="inferred from homology"/>
<evidence type="ECO:0000313" key="10">
    <source>
        <dbReference type="Proteomes" id="UP001254813"/>
    </source>
</evidence>
<dbReference type="PROSITE" id="PS51318">
    <property type="entry name" value="TAT"/>
    <property type="match status" value="1"/>
</dbReference>
<name>A0ABU2G566_9EURY</name>
<evidence type="ECO:0000259" key="8">
    <source>
        <dbReference type="Pfam" id="PF00082"/>
    </source>
</evidence>
<accession>A0ABU2G566</accession>
<organism evidence="9 10">
    <name type="scientific">Halogeometricum luteum</name>
    <dbReference type="NCBI Taxonomy" id="2950537"/>
    <lineage>
        <taxon>Archaea</taxon>
        <taxon>Methanobacteriati</taxon>
        <taxon>Methanobacteriota</taxon>
        <taxon>Stenosarchaea group</taxon>
        <taxon>Halobacteria</taxon>
        <taxon>Halobacteriales</taxon>
        <taxon>Haloferacaceae</taxon>
        <taxon>Halogeometricum</taxon>
    </lineage>
</organism>
<dbReference type="SUPFAM" id="SSF52743">
    <property type="entry name" value="Subtilisin-like"/>
    <property type="match status" value="1"/>
</dbReference>
<protein>
    <submittedName>
        <fullName evidence="9">S8 family serine peptidase</fullName>
    </submittedName>
</protein>
<dbReference type="Pfam" id="PF00082">
    <property type="entry name" value="Peptidase_S8"/>
    <property type="match status" value="1"/>
</dbReference>
<dbReference type="InterPro" id="IPR023828">
    <property type="entry name" value="Peptidase_S8_Ser-AS"/>
</dbReference>
<dbReference type="InterPro" id="IPR023827">
    <property type="entry name" value="Peptidase_S8_Asp-AS"/>
</dbReference>
<evidence type="ECO:0000256" key="5">
    <source>
        <dbReference type="PROSITE-ProRule" id="PRU01240"/>
    </source>
</evidence>
<keyword evidence="4 5" id="KW-0720">Serine protease</keyword>
<dbReference type="PROSITE" id="PS00137">
    <property type="entry name" value="SUBTILASE_HIS"/>
    <property type="match status" value="1"/>
</dbReference>
<dbReference type="PROSITE" id="PS51892">
    <property type="entry name" value="SUBTILASE"/>
    <property type="match status" value="1"/>
</dbReference>
<dbReference type="InterPro" id="IPR050131">
    <property type="entry name" value="Peptidase_S8_subtilisin-like"/>
</dbReference>
<keyword evidence="10" id="KW-1185">Reference proteome</keyword>
<dbReference type="Gene3D" id="3.40.50.200">
    <property type="entry name" value="Peptidase S8/S53 domain"/>
    <property type="match status" value="1"/>
</dbReference>
<comment type="caution">
    <text evidence="9">The sequence shown here is derived from an EMBL/GenBank/DDBJ whole genome shotgun (WGS) entry which is preliminary data.</text>
</comment>
<comment type="similarity">
    <text evidence="1 5 6">Belongs to the peptidase S8 family.</text>
</comment>
<feature type="region of interest" description="Disordered" evidence="7">
    <location>
        <begin position="70"/>
        <end position="110"/>
    </location>
</feature>
<keyword evidence="3 5" id="KW-0378">Hydrolase</keyword>
<dbReference type="PRINTS" id="PR00723">
    <property type="entry name" value="SUBTILISIN"/>
</dbReference>
<dbReference type="PROSITE" id="PS00138">
    <property type="entry name" value="SUBTILASE_SER"/>
    <property type="match status" value="1"/>
</dbReference>
<feature type="active site" description="Charge relay system" evidence="5">
    <location>
        <position position="397"/>
    </location>
</feature>
<evidence type="ECO:0000256" key="4">
    <source>
        <dbReference type="ARBA" id="ARBA00022825"/>
    </source>
</evidence>
<dbReference type="Proteomes" id="UP001254813">
    <property type="component" value="Unassembled WGS sequence"/>
</dbReference>
<evidence type="ECO:0000256" key="6">
    <source>
        <dbReference type="RuleBase" id="RU003355"/>
    </source>
</evidence>
<dbReference type="InterPro" id="IPR000209">
    <property type="entry name" value="Peptidase_S8/S53_dom"/>
</dbReference>
<evidence type="ECO:0000256" key="3">
    <source>
        <dbReference type="ARBA" id="ARBA00022801"/>
    </source>
</evidence>
<dbReference type="PROSITE" id="PS00136">
    <property type="entry name" value="SUBTILASE_ASP"/>
    <property type="match status" value="1"/>
</dbReference>
<feature type="domain" description="Peptidase S8/S53" evidence="8">
    <location>
        <begin position="134"/>
        <end position="443"/>
    </location>
</feature>
<dbReference type="PANTHER" id="PTHR43806">
    <property type="entry name" value="PEPTIDASE S8"/>
    <property type="match status" value="1"/>
</dbReference>
<dbReference type="InterPro" id="IPR015500">
    <property type="entry name" value="Peptidase_S8_subtilisin-rel"/>
</dbReference>
<gene>
    <name evidence="9" type="ORF">NDI79_17275</name>
</gene>
<feature type="active site" description="Charge relay system" evidence="5">
    <location>
        <position position="179"/>
    </location>
</feature>
<dbReference type="RefSeq" id="WP_310929904.1">
    <property type="nucleotide sequence ID" value="NZ_JAMQOQ010000005.1"/>
</dbReference>
<evidence type="ECO:0000256" key="1">
    <source>
        <dbReference type="ARBA" id="ARBA00011073"/>
    </source>
</evidence>
<dbReference type="PANTHER" id="PTHR43806:SF11">
    <property type="entry name" value="CEREVISIN-RELATED"/>
    <property type="match status" value="1"/>
</dbReference>
<evidence type="ECO:0000256" key="7">
    <source>
        <dbReference type="SAM" id="MobiDB-lite"/>
    </source>
</evidence>
<feature type="active site" description="Charge relay system" evidence="5">
    <location>
        <position position="143"/>
    </location>
</feature>
<dbReference type="InterPro" id="IPR036852">
    <property type="entry name" value="Peptidase_S8/S53_dom_sf"/>
</dbReference>
<dbReference type="InterPro" id="IPR006311">
    <property type="entry name" value="TAT_signal"/>
</dbReference>
<sequence>MSQEMDAGKFDRRSALKVGGSLFAGLAVGSVPTAAADAGRFLLKPKSNAGLGGLTVEKELPALEYVAVSGSEREAKRQSTAYAPDPTLEPTRPAVGTETPSSRGAAEARDEPLYDLQWDKQDLDVPEAQDVTRGEGVRVSVVDSGIAADHPDLDGVNLDLSENFSGDGLGVGAPYGGYHGTHVSGIVAATDTNDLGVVGTAPGAELVDCRVFSHGGGAPFSVVLSALLHSVEVDSDVTNVSLGAYSPRSDYVDDGRFGQFYGRLLNRTLTHAKREGTLVVMSAGNNGADLQHDKRWLSLPNEGAQGLSVAATGPVGFKWGAEGRREPYQSPAFYTNYGTNAVDLAAPGGDADQSATDTDVPWYRDLVLSTVATFERDEDGEIIGGPTYGWDWAAGTSMAAPNVSGAAALVKANNPEFGPARVESALKRAAEVPEGYDKAYYGSGYLNVVDAL</sequence>
<evidence type="ECO:0000313" key="9">
    <source>
        <dbReference type="EMBL" id="MDS0295927.1"/>
    </source>
</evidence>
<dbReference type="EMBL" id="JAMQOQ010000005">
    <property type="protein sequence ID" value="MDS0295927.1"/>
    <property type="molecule type" value="Genomic_DNA"/>
</dbReference>
<evidence type="ECO:0000256" key="2">
    <source>
        <dbReference type="ARBA" id="ARBA00022670"/>
    </source>
</evidence>
<dbReference type="InterPro" id="IPR022398">
    <property type="entry name" value="Peptidase_S8_His-AS"/>
</dbReference>